<evidence type="ECO:0000313" key="1">
    <source>
        <dbReference type="EMBL" id="CAG8458251.1"/>
    </source>
</evidence>
<gene>
    <name evidence="1" type="ORF">GMARGA_LOCUS170</name>
</gene>
<evidence type="ECO:0000313" key="2">
    <source>
        <dbReference type="Proteomes" id="UP000789901"/>
    </source>
</evidence>
<organism evidence="1 2">
    <name type="scientific">Gigaspora margarita</name>
    <dbReference type="NCBI Taxonomy" id="4874"/>
    <lineage>
        <taxon>Eukaryota</taxon>
        <taxon>Fungi</taxon>
        <taxon>Fungi incertae sedis</taxon>
        <taxon>Mucoromycota</taxon>
        <taxon>Glomeromycotina</taxon>
        <taxon>Glomeromycetes</taxon>
        <taxon>Diversisporales</taxon>
        <taxon>Gigasporaceae</taxon>
        <taxon>Gigaspora</taxon>
    </lineage>
</organism>
<name>A0ABM8VVP6_GIGMA</name>
<reference evidence="1 2" key="1">
    <citation type="submission" date="2021-06" db="EMBL/GenBank/DDBJ databases">
        <authorList>
            <person name="Kallberg Y."/>
            <person name="Tangrot J."/>
            <person name="Rosling A."/>
        </authorList>
    </citation>
    <scope>NUCLEOTIDE SEQUENCE [LARGE SCALE GENOMIC DNA]</scope>
    <source>
        <strain evidence="1 2">120-4 pot B 10/14</strain>
    </source>
</reference>
<protein>
    <submittedName>
        <fullName evidence="1">6928_t:CDS:1</fullName>
    </submittedName>
</protein>
<dbReference type="Proteomes" id="UP000789901">
    <property type="component" value="Unassembled WGS sequence"/>
</dbReference>
<comment type="caution">
    <text evidence="1">The sequence shown here is derived from an EMBL/GenBank/DDBJ whole genome shotgun (WGS) entry which is preliminary data.</text>
</comment>
<keyword evidence="2" id="KW-1185">Reference proteome</keyword>
<sequence>MCLDSYILLEQFVLIYKANNIQDPWEIFEETVINSGQALGYNPDDGLSDKWELDSDKESLYPIICKNNLPYQRPN</sequence>
<dbReference type="EMBL" id="CAJVQB010000015">
    <property type="protein sequence ID" value="CAG8458251.1"/>
    <property type="molecule type" value="Genomic_DNA"/>
</dbReference>
<accession>A0ABM8VVP6</accession>
<proteinExistence type="predicted"/>